<proteinExistence type="predicted"/>
<accession>A0A9D2SPI3</accession>
<reference evidence="1" key="2">
    <citation type="submission" date="2021-04" db="EMBL/GenBank/DDBJ databases">
        <authorList>
            <person name="Gilroy R."/>
        </authorList>
    </citation>
    <scope>NUCLEOTIDE SEQUENCE</scope>
    <source>
        <strain evidence="1">USAMLcec2-132</strain>
    </source>
</reference>
<gene>
    <name evidence="1" type="ORF">H9761_07035</name>
</gene>
<evidence type="ECO:0000313" key="2">
    <source>
        <dbReference type="Proteomes" id="UP000823891"/>
    </source>
</evidence>
<evidence type="ECO:0000313" key="1">
    <source>
        <dbReference type="EMBL" id="HJC23443.1"/>
    </source>
</evidence>
<protein>
    <submittedName>
        <fullName evidence="1">Uncharacterized protein</fullName>
    </submittedName>
</protein>
<reference evidence="1" key="1">
    <citation type="journal article" date="2021" name="PeerJ">
        <title>Extensive microbial diversity within the chicken gut microbiome revealed by metagenomics and culture.</title>
        <authorList>
            <person name="Gilroy R."/>
            <person name="Ravi A."/>
            <person name="Getino M."/>
            <person name="Pursley I."/>
            <person name="Horton D.L."/>
            <person name="Alikhan N.F."/>
            <person name="Baker D."/>
            <person name="Gharbi K."/>
            <person name="Hall N."/>
            <person name="Watson M."/>
            <person name="Adriaenssens E.M."/>
            <person name="Foster-Nyarko E."/>
            <person name="Jarju S."/>
            <person name="Secka A."/>
            <person name="Antonio M."/>
            <person name="Oren A."/>
            <person name="Chaudhuri R.R."/>
            <person name="La Ragione R."/>
            <person name="Hildebrand F."/>
            <person name="Pallen M.J."/>
        </authorList>
    </citation>
    <scope>NUCLEOTIDE SEQUENCE</scope>
    <source>
        <strain evidence="1">USAMLcec2-132</strain>
    </source>
</reference>
<name>A0A9D2SPI3_9FIRM</name>
<dbReference type="AlphaFoldDB" id="A0A9D2SPI3"/>
<comment type="caution">
    <text evidence="1">The sequence shown here is derived from an EMBL/GenBank/DDBJ whole genome shotgun (WGS) entry which is preliminary data.</text>
</comment>
<organism evidence="1 2">
    <name type="scientific">Candidatus Eisenbergiella merdavium</name>
    <dbReference type="NCBI Taxonomy" id="2838551"/>
    <lineage>
        <taxon>Bacteria</taxon>
        <taxon>Bacillati</taxon>
        <taxon>Bacillota</taxon>
        <taxon>Clostridia</taxon>
        <taxon>Lachnospirales</taxon>
        <taxon>Lachnospiraceae</taxon>
        <taxon>Eisenbergiella</taxon>
    </lineage>
</organism>
<sequence length="514" mass="59972">MSGKENGQLLKENEVFFKRVEERLKEMTEAQKDEWILTQARLLMQEEQEDFLKTLSGRKKLRYMPEEEEIEEFCRKVEDGEIVLEYETHYYEFDDDGRYMDDWKIWHNDPDGAMLFLDRVFMGCHELLRLGEHETAAGVLDRVCRLEFQIVEAEDSEDGPEEDVFSIVDAAKEGMLSMKRKDIGLDWLIAEAGCAGAGRAAAGDIRHTARRLKEILEHEMCEGINPEALLGKGFPEGIFSEMSTLLEKEIAEGRAEFDRRFSGQDYSREMHMAQETLRRKRELASNIRYRCMQPSPLQQTEGGLADIWEQVGELADQVAYRRSSNDKWQTEEIVKLCRSLLDRDGLGQEDWKLRKQVLADMAAHGYYSSLDFYEAFSALSERLCTKPEEYLEYAEILEKSNSSDNRRKAAYLYLQYGKGDKYAAWREQNLWKSGKEYGELIAYYEEHGRTDDARRVAEQCLKNCRDDLTDAFIFLLRDARKNNETEKYQKLYASAKRRKGADFTRIYLALETGR</sequence>
<dbReference type="Proteomes" id="UP000823891">
    <property type="component" value="Unassembled WGS sequence"/>
</dbReference>
<dbReference type="EMBL" id="DWWS01000023">
    <property type="protein sequence ID" value="HJC23443.1"/>
    <property type="molecule type" value="Genomic_DNA"/>
</dbReference>